<gene>
    <name evidence="1" type="ORF">AXG93_1193s1110</name>
</gene>
<proteinExistence type="predicted"/>
<dbReference type="AlphaFoldDB" id="A0A176WLT3"/>
<dbReference type="EMBL" id="LVLJ01000498">
    <property type="protein sequence ID" value="OAE33814.1"/>
    <property type="molecule type" value="Genomic_DNA"/>
</dbReference>
<comment type="caution">
    <text evidence="1">The sequence shown here is derived from an EMBL/GenBank/DDBJ whole genome shotgun (WGS) entry which is preliminary data.</text>
</comment>
<sequence length="88" mass="9644">MLAVEASAGSHLRCFTVGQKKNRSHLIKGEDIAAFDTLIAFLAAVAKLVDWGSVDSEWIRIGQGLRSRLRDGKSMMPKLNTLTAEEKS</sequence>
<protein>
    <submittedName>
        <fullName evidence="1">Uncharacterized protein</fullName>
    </submittedName>
</protein>
<evidence type="ECO:0000313" key="2">
    <source>
        <dbReference type="Proteomes" id="UP000077202"/>
    </source>
</evidence>
<keyword evidence="2" id="KW-1185">Reference proteome</keyword>
<evidence type="ECO:0000313" key="1">
    <source>
        <dbReference type="EMBL" id="OAE33814.1"/>
    </source>
</evidence>
<accession>A0A176WLT3</accession>
<name>A0A176WLT3_MARPO</name>
<dbReference type="Proteomes" id="UP000077202">
    <property type="component" value="Unassembled WGS sequence"/>
</dbReference>
<organism evidence="1 2">
    <name type="scientific">Marchantia polymorpha subsp. ruderalis</name>
    <dbReference type="NCBI Taxonomy" id="1480154"/>
    <lineage>
        <taxon>Eukaryota</taxon>
        <taxon>Viridiplantae</taxon>
        <taxon>Streptophyta</taxon>
        <taxon>Embryophyta</taxon>
        <taxon>Marchantiophyta</taxon>
        <taxon>Marchantiopsida</taxon>
        <taxon>Marchantiidae</taxon>
        <taxon>Marchantiales</taxon>
        <taxon>Marchantiaceae</taxon>
        <taxon>Marchantia</taxon>
    </lineage>
</organism>
<reference evidence="1" key="1">
    <citation type="submission" date="2016-03" db="EMBL/GenBank/DDBJ databases">
        <title>Mechanisms controlling the formation of the plant cell surface in tip-growing cells are functionally conserved among land plants.</title>
        <authorList>
            <person name="Honkanen S."/>
            <person name="Jones V.A."/>
            <person name="Morieri G."/>
            <person name="Champion C."/>
            <person name="Hetherington A.J."/>
            <person name="Kelly S."/>
            <person name="Saint-Marcoux D."/>
            <person name="Proust H."/>
            <person name="Prescott H."/>
            <person name="Dolan L."/>
        </authorList>
    </citation>
    <scope>NUCLEOTIDE SEQUENCE [LARGE SCALE GENOMIC DNA]</scope>
    <source>
        <tissue evidence="1">Whole gametophyte</tissue>
    </source>
</reference>